<feature type="region of interest" description="Disordered" evidence="5">
    <location>
        <begin position="190"/>
        <end position="275"/>
    </location>
</feature>
<dbReference type="GO" id="GO:0005634">
    <property type="term" value="C:nucleus"/>
    <property type="evidence" value="ECO:0007669"/>
    <property type="project" value="TreeGrafter"/>
</dbReference>
<dbReference type="PROSITE" id="PS51782">
    <property type="entry name" value="LYSM"/>
    <property type="match status" value="1"/>
</dbReference>
<evidence type="ECO:0000313" key="8">
    <source>
        <dbReference type="Proteomes" id="UP000046395"/>
    </source>
</evidence>
<dbReference type="InterPro" id="IPR006571">
    <property type="entry name" value="TLDc_dom"/>
</dbReference>
<dbReference type="Pfam" id="PF07534">
    <property type="entry name" value="TLD"/>
    <property type="match status" value="1"/>
</dbReference>
<dbReference type="PANTHER" id="PTHR23354">
    <property type="entry name" value="NUCLEOLAR PROTEIN 7/ESTROGEN RECEPTOR COACTIVATOR-RELATED"/>
    <property type="match status" value="1"/>
</dbReference>
<keyword evidence="3" id="KW-0496">Mitochondrion</keyword>
<organism evidence="8 9">
    <name type="scientific">Trichuris muris</name>
    <name type="common">Mouse whipworm</name>
    <dbReference type="NCBI Taxonomy" id="70415"/>
    <lineage>
        <taxon>Eukaryota</taxon>
        <taxon>Metazoa</taxon>
        <taxon>Ecdysozoa</taxon>
        <taxon>Nematoda</taxon>
        <taxon>Enoplea</taxon>
        <taxon>Dorylaimia</taxon>
        <taxon>Trichinellida</taxon>
        <taxon>Trichuridae</taxon>
        <taxon>Trichuris</taxon>
    </lineage>
</organism>
<dbReference type="InterPro" id="IPR036779">
    <property type="entry name" value="LysM_dom_sf"/>
</dbReference>
<dbReference type="Gene3D" id="3.10.350.10">
    <property type="entry name" value="LysM domain"/>
    <property type="match status" value="1"/>
</dbReference>
<dbReference type="WBParaSite" id="TMUE_3000012598.2">
    <property type="protein sequence ID" value="TMUE_3000012598.2"/>
    <property type="gene ID" value="WBGene00290495"/>
</dbReference>
<dbReference type="STRING" id="70415.A0A5S6QZM3"/>
<dbReference type="GO" id="GO:0006979">
    <property type="term" value="P:response to oxidative stress"/>
    <property type="evidence" value="ECO:0007669"/>
    <property type="project" value="TreeGrafter"/>
</dbReference>
<reference evidence="8" key="2">
    <citation type="submission" date="2014-03" db="EMBL/GenBank/DDBJ databases">
        <title>The whipworm genome and dual-species transcriptomics of an intimate host-pathogen interaction.</title>
        <authorList>
            <person name="Foth B.J."/>
            <person name="Tsai I.J."/>
            <person name="Reid A.J."/>
            <person name="Bancroft A.J."/>
            <person name="Nichol S."/>
            <person name="Tracey A."/>
            <person name="Holroyd N."/>
            <person name="Cotton J.A."/>
            <person name="Stanley E.J."/>
            <person name="Zarowiecki M."/>
            <person name="Liu J.Z."/>
            <person name="Huckvale T."/>
            <person name="Cooper P.J."/>
            <person name="Grencis R.K."/>
            <person name="Berriman M."/>
        </authorList>
    </citation>
    <scope>NUCLEOTIDE SEQUENCE [LARGE SCALE GENOMIC DNA]</scope>
    <source>
        <strain evidence="8">Edinburgh</strain>
    </source>
</reference>
<feature type="region of interest" description="Disordered" evidence="5">
    <location>
        <begin position="378"/>
        <end position="397"/>
    </location>
</feature>
<feature type="compositionally biased region" description="Basic and acidic residues" evidence="5">
    <location>
        <begin position="190"/>
        <end position="199"/>
    </location>
</feature>
<accession>A0A5S6QZM3</accession>
<dbReference type="SMART" id="SM00257">
    <property type="entry name" value="LysM"/>
    <property type="match status" value="1"/>
</dbReference>
<evidence type="ECO:0000256" key="3">
    <source>
        <dbReference type="ARBA" id="ARBA00023128"/>
    </source>
</evidence>
<evidence type="ECO:0000313" key="9">
    <source>
        <dbReference type="WBParaSite" id="TMUE_3000012598.1"/>
    </source>
</evidence>
<evidence type="ECO:0000256" key="5">
    <source>
        <dbReference type="SAM" id="MobiDB-lite"/>
    </source>
</evidence>
<dbReference type="SMART" id="SM00584">
    <property type="entry name" value="TLDc"/>
    <property type="match status" value="1"/>
</dbReference>
<dbReference type="GO" id="GO:0005739">
    <property type="term" value="C:mitochondrion"/>
    <property type="evidence" value="ECO:0007669"/>
    <property type="project" value="UniProtKB-SubCell"/>
</dbReference>
<dbReference type="SUPFAM" id="SSF54106">
    <property type="entry name" value="LysM domain"/>
    <property type="match status" value="1"/>
</dbReference>
<dbReference type="WBParaSite" id="TMUE_3000012598.1">
    <property type="protein sequence ID" value="TMUE_3000012598.1"/>
    <property type="gene ID" value="WBGene00290495"/>
</dbReference>
<dbReference type="Proteomes" id="UP000046395">
    <property type="component" value="Unassembled WGS sequence"/>
</dbReference>
<comment type="subcellular location">
    <subcellularLocation>
        <location evidence="1">Mitochondrion</location>
    </subcellularLocation>
</comment>
<feature type="compositionally biased region" description="Basic and acidic residues" evidence="5">
    <location>
        <begin position="231"/>
        <end position="243"/>
    </location>
</feature>
<dbReference type="CDD" id="cd00118">
    <property type="entry name" value="LysM"/>
    <property type="match status" value="1"/>
</dbReference>
<dbReference type="PROSITE" id="PS51886">
    <property type="entry name" value="TLDC"/>
    <property type="match status" value="1"/>
</dbReference>
<evidence type="ECO:0000256" key="1">
    <source>
        <dbReference type="ARBA" id="ARBA00004173"/>
    </source>
</evidence>
<sequence>MSGLITTKLYTVQDFDTLEGIAARNDSTIGQLMKLNRMPNRTIFSGQTLLVPVIVEATGEEEFDEGSGSPKVGSKSKQFPGHVELKPLSRECSPVPFAKDRSPSRQSISSEESGDLESWKRFLKIHVREFTETEGVVSGVLLVTPNCIMFDPDVSHPLVVENGSEKYGMVAPMDAVISVALFKNVSALTEESHSPDEVYRSPNVESERDDQEGPQSEVEEHKEVNGGLEVSKSEPETSDHQTEESVAQVRKLSEPTLPVDQGDKDPATLEKCSDESNRPKVFKTLSHGMSYINRAGGSILHRAQSVSGSSAVKAARMVTNMPRKLVHMSTGWLGVVPSEENDAAPSEPSIHDLQRQDHASYATLLQLVRKTTEVREHLKNTDSSCTGADRTKRSYPPLPTVDEMFPYQRPGGACTQLPFFLHIILNERIMRERADSLGELSRSSKHEFWFSMPKDMADPFYAFLVRCCPEKYGHELDPTCSDVCSSSERHTTSVAPSSAVSGSAFVVLDKGDVQKFKQKMAGSKKSSFLSSRCTLNEEWEIVSVNEIKRRLSLRDVADVNYHPLPPGCEESTILDQTMIRQLIDVLPARAQSYPWVLVYSSELHGFALSTMYRMMSSLKECLSPSLLVVRDTSEHTFGCIVSCRLHVSEHFYGTGESLLFTNYPKFRVFRWTGQNEYIVKGSLESLVIGAGKGFNGLWLDSDFYRGRTESCETFANDPLTEPPEFLIAAVEAWCFRLD</sequence>
<reference evidence="9" key="3">
    <citation type="submission" date="2019-12" db="UniProtKB">
        <authorList>
            <consortium name="WormBaseParasite"/>
        </authorList>
    </citation>
    <scope>IDENTIFICATION</scope>
</reference>
<evidence type="ECO:0000259" key="6">
    <source>
        <dbReference type="PROSITE" id="PS51782"/>
    </source>
</evidence>
<keyword evidence="8" id="KW-1185">Reference proteome</keyword>
<evidence type="ECO:0000259" key="7">
    <source>
        <dbReference type="PROSITE" id="PS51886"/>
    </source>
</evidence>
<feature type="domain" description="LysM" evidence="6">
    <location>
        <begin position="8"/>
        <end position="51"/>
    </location>
</feature>
<reference evidence="8" key="1">
    <citation type="submission" date="2013-11" db="EMBL/GenBank/DDBJ databases">
        <authorList>
            <person name="Aslett M."/>
        </authorList>
    </citation>
    <scope>NUCLEOTIDE SEQUENCE [LARGE SCALE GENOMIC DNA]</scope>
    <source>
        <strain evidence="8">Edinburgh</strain>
    </source>
</reference>
<comment type="similarity">
    <text evidence="2">Belongs to the OXR1 family.</text>
</comment>
<dbReference type="Pfam" id="PF01476">
    <property type="entry name" value="LysM"/>
    <property type="match status" value="1"/>
</dbReference>
<feature type="compositionally biased region" description="Basic and acidic residues" evidence="5">
    <location>
        <begin position="261"/>
        <end position="275"/>
    </location>
</feature>
<evidence type="ECO:0000256" key="2">
    <source>
        <dbReference type="ARBA" id="ARBA00009540"/>
    </source>
</evidence>
<dbReference type="InterPro" id="IPR018392">
    <property type="entry name" value="LysM"/>
</dbReference>
<protein>
    <recommendedName>
        <fullName evidence="4">Oxidation resistance protein 1</fullName>
    </recommendedName>
</protein>
<dbReference type="PANTHER" id="PTHR23354:SF62">
    <property type="entry name" value="MUSTARD, ISOFORM V"/>
    <property type="match status" value="1"/>
</dbReference>
<dbReference type="AlphaFoldDB" id="A0A5S6QZM3"/>
<proteinExistence type="inferred from homology"/>
<name>A0A5S6QZM3_TRIMR</name>
<feature type="domain" description="TLDc" evidence="7">
    <location>
        <begin position="572"/>
        <end position="736"/>
    </location>
</feature>
<evidence type="ECO:0000256" key="4">
    <source>
        <dbReference type="ARBA" id="ARBA00040604"/>
    </source>
</evidence>
<feature type="region of interest" description="Disordered" evidence="5">
    <location>
        <begin position="93"/>
        <end position="112"/>
    </location>
</feature>